<dbReference type="OrthoDB" id="3784at2759"/>
<evidence type="ECO:0000313" key="6">
    <source>
        <dbReference type="WBParaSite" id="GPUH_0002275701-mRNA-1"/>
    </source>
</evidence>
<dbReference type="PANTHER" id="PTHR11800">
    <property type="entry name" value="DNA-DIRECTED RNA POLYMERASE"/>
    <property type="match status" value="1"/>
</dbReference>
<dbReference type="SUPFAM" id="SSF56553">
    <property type="entry name" value="Insert subdomain of RNA polymerase alpha subunit"/>
    <property type="match status" value="1"/>
</dbReference>
<reference evidence="4 5" key="2">
    <citation type="submission" date="2018-11" db="EMBL/GenBank/DDBJ databases">
        <authorList>
            <consortium name="Pathogen Informatics"/>
        </authorList>
    </citation>
    <scope>NUCLEOTIDE SEQUENCE [LARGE SCALE GENOMIC DNA]</scope>
</reference>
<dbReference type="Gene3D" id="3.30.1360.10">
    <property type="entry name" value="RNA polymerase, RBP11-like subunit"/>
    <property type="match status" value="1"/>
</dbReference>
<evidence type="ECO:0000313" key="5">
    <source>
        <dbReference type="Proteomes" id="UP000271098"/>
    </source>
</evidence>
<keyword evidence="1" id="KW-0240">DNA-directed RNA polymerase</keyword>
<dbReference type="InterPro" id="IPR011263">
    <property type="entry name" value="DNA-dir_RNA_pol_RpoA/D/Rpb3"/>
</dbReference>
<evidence type="ECO:0000256" key="1">
    <source>
        <dbReference type="ARBA" id="ARBA00022478"/>
    </source>
</evidence>
<dbReference type="PANTHER" id="PTHR11800:SF13">
    <property type="entry name" value="DNA-DIRECTED RNA POLYMERASES I AND III SUBUNIT RPAC1"/>
    <property type="match status" value="1"/>
</dbReference>
<dbReference type="Gene3D" id="2.170.120.12">
    <property type="entry name" value="DNA-directed RNA polymerase, insert domain"/>
    <property type="match status" value="1"/>
</dbReference>
<dbReference type="InterPro" id="IPR036603">
    <property type="entry name" value="RBP11-like"/>
</dbReference>
<evidence type="ECO:0000259" key="3">
    <source>
        <dbReference type="SMART" id="SM00662"/>
    </source>
</evidence>
<dbReference type="EMBL" id="UYRT01095807">
    <property type="protein sequence ID" value="VDN40459.1"/>
    <property type="molecule type" value="Genomic_DNA"/>
</dbReference>
<name>A0A183EP39_9BILA</name>
<dbReference type="InterPro" id="IPR050518">
    <property type="entry name" value="Rpo3/RPB3_RNA_Pol_subunit"/>
</dbReference>
<evidence type="ECO:0000256" key="2">
    <source>
        <dbReference type="ARBA" id="ARBA00023163"/>
    </source>
</evidence>
<proteinExistence type="predicted"/>
<dbReference type="SMART" id="SM00662">
    <property type="entry name" value="RPOLD"/>
    <property type="match status" value="1"/>
</dbReference>
<dbReference type="GO" id="GO:0006351">
    <property type="term" value="P:DNA-templated transcription"/>
    <property type="evidence" value="ECO:0007669"/>
    <property type="project" value="InterPro"/>
</dbReference>
<sequence length="225" mass="25317">MPRSARIPGRNDEDHAENQLIMLEERVLNTFDGSSDFAGTPESWDVKAYVSKVTICIVNESSDGMTLEFDLIGTEAPIANAIRRVLIAEDEVLCHRFGLLPIKADPRLFEMPLTRVIGINESGVDCDEEPPGDPKRNLIFELKVKCTKKPPALKIATDPKELYQNAFVYTKSFKWIPIGAQSTSLRDRPAMANDDILVAQLRPGQQIEARYQLVFLRLYPTFPVI</sequence>
<reference evidence="6" key="1">
    <citation type="submission" date="2016-06" db="UniProtKB">
        <authorList>
            <consortium name="WormBaseParasite"/>
        </authorList>
    </citation>
    <scope>IDENTIFICATION</scope>
</reference>
<keyword evidence="5" id="KW-1185">Reference proteome</keyword>
<dbReference type="GO" id="GO:0046983">
    <property type="term" value="F:protein dimerization activity"/>
    <property type="evidence" value="ECO:0007669"/>
    <property type="project" value="InterPro"/>
</dbReference>
<accession>A0A183EP39</accession>
<dbReference type="GO" id="GO:0005736">
    <property type="term" value="C:RNA polymerase I complex"/>
    <property type="evidence" value="ECO:0007669"/>
    <property type="project" value="TreeGrafter"/>
</dbReference>
<protein>
    <submittedName>
        <fullName evidence="6">RPOLD domain-containing protein</fullName>
    </submittedName>
</protein>
<dbReference type="WBParaSite" id="GPUH_0002275701-mRNA-1">
    <property type="protein sequence ID" value="GPUH_0002275701-mRNA-1"/>
    <property type="gene ID" value="GPUH_0002275701"/>
</dbReference>
<gene>
    <name evidence="4" type="ORF">GPUH_LOCUS22732</name>
</gene>
<dbReference type="InterPro" id="IPR036643">
    <property type="entry name" value="RNApol_insert_sf"/>
</dbReference>
<dbReference type="GO" id="GO:0003899">
    <property type="term" value="F:DNA-directed RNA polymerase activity"/>
    <property type="evidence" value="ECO:0007669"/>
    <property type="project" value="InterPro"/>
</dbReference>
<dbReference type="AlphaFoldDB" id="A0A183EP39"/>
<dbReference type="Proteomes" id="UP000271098">
    <property type="component" value="Unassembled WGS sequence"/>
</dbReference>
<evidence type="ECO:0000313" key="4">
    <source>
        <dbReference type="EMBL" id="VDN40459.1"/>
    </source>
</evidence>
<dbReference type="GO" id="GO:0005666">
    <property type="term" value="C:RNA polymerase III complex"/>
    <property type="evidence" value="ECO:0007669"/>
    <property type="project" value="TreeGrafter"/>
</dbReference>
<organism evidence="6">
    <name type="scientific">Gongylonema pulchrum</name>
    <dbReference type="NCBI Taxonomy" id="637853"/>
    <lineage>
        <taxon>Eukaryota</taxon>
        <taxon>Metazoa</taxon>
        <taxon>Ecdysozoa</taxon>
        <taxon>Nematoda</taxon>
        <taxon>Chromadorea</taxon>
        <taxon>Rhabditida</taxon>
        <taxon>Spirurina</taxon>
        <taxon>Spiruromorpha</taxon>
        <taxon>Spiruroidea</taxon>
        <taxon>Gongylonematidae</taxon>
        <taxon>Gongylonema</taxon>
    </lineage>
</organism>
<feature type="domain" description="DNA-directed RNA polymerase RpoA/D/Rpb3-type" evidence="3">
    <location>
        <begin position="66"/>
        <end position="224"/>
    </location>
</feature>
<keyword evidence="2" id="KW-0804">Transcription</keyword>